<evidence type="ECO:0000256" key="1">
    <source>
        <dbReference type="SAM" id="MobiDB-lite"/>
    </source>
</evidence>
<feature type="region of interest" description="Disordered" evidence="1">
    <location>
        <begin position="1"/>
        <end position="44"/>
    </location>
</feature>
<name>A0AAU8K7I1_9ACTN</name>
<accession>A0AAU8K7I1</accession>
<feature type="compositionally biased region" description="Polar residues" evidence="1">
    <location>
        <begin position="1"/>
        <end position="10"/>
    </location>
</feature>
<dbReference type="EMBL" id="CP136798">
    <property type="protein sequence ID" value="XCN12225.1"/>
    <property type="molecule type" value="Genomic_DNA"/>
</dbReference>
<evidence type="ECO:0000313" key="2">
    <source>
        <dbReference type="EMBL" id="XCN12225.1"/>
    </source>
</evidence>
<proteinExistence type="predicted"/>
<sequence length="44" mass="4659">MTNPTPQQASDGKHGGQPSDTPWPMPEPAPSPDGSRPQKHVPQS</sequence>
<dbReference type="AlphaFoldDB" id="A0AAU8K7I1"/>
<gene>
    <name evidence="2" type="ORF">R1Y80_00630</name>
</gene>
<reference evidence="2" key="1">
    <citation type="submission" date="2023-10" db="EMBL/GenBank/DDBJ databases">
        <title>Complete genome sequence of Streptomyces sp. JL1001.</title>
        <authorList>
            <person name="Jiang L."/>
        </authorList>
    </citation>
    <scope>NUCLEOTIDE SEQUENCE</scope>
    <source>
        <strain evidence="2">JL1001</strain>
    </source>
</reference>
<organism evidence="2">
    <name type="scientific">Streptomyces sp. JL1001</name>
    <dbReference type="NCBI Taxonomy" id="3078227"/>
    <lineage>
        <taxon>Bacteria</taxon>
        <taxon>Bacillati</taxon>
        <taxon>Actinomycetota</taxon>
        <taxon>Actinomycetes</taxon>
        <taxon>Kitasatosporales</taxon>
        <taxon>Streptomycetaceae</taxon>
        <taxon>Streptomyces</taxon>
    </lineage>
</organism>
<feature type="compositionally biased region" description="Pro residues" evidence="1">
    <location>
        <begin position="21"/>
        <end position="31"/>
    </location>
</feature>
<dbReference type="RefSeq" id="WP_354596054.1">
    <property type="nucleotide sequence ID" value="NZ_CP136798.1"/>
</dbReference>
<protein>
    <submittedName>
        <fullName evidence="2">Uncharacterized protein</fullName>
    </submittedName>
</protein>